<organism evidence="1 2">
    <name type="scientific">Xenoophorus captivus</name>
    <dbReference type="NCBI Taxonomy" id="1517983"/>
    <lineage>
        <taxon>Eukaryota</taxon>
        <taxon>Metazoa</taxon>
        <taxon>Chordata</taxon>
        <taxon>Craniata</taxon>
        <taxon>Vertebrata</taxon>
        <taxon>Euteleostomi</taxon>
        <taxon>Actinopterygii</taxon>
        <taxon>Neopterygii</taxon>
        <taxon>Teleostei</taxon>
        <taxon>Neoteleostei</taxon>
        <taxon>Acanthomorphata</taxon>
        <taxon>Ovalentaria</taxon>
        <taxon>Atherinomorphae</taxon>
        <taxon>Cyprinodontiformes</taxon>
        <taxon>Goodeidae</taxon>
        <taxon>Xenoophorus</taxon>
    </lineage>
</organism>
<protein>
    <submittedName>
        <fullName evidence="1">Uncharacterized protein</fullName>
    </submittedName>
</protein>
<comment type="caution">
    <text evidence="1">The sequence shown here is derived from an EMBL/GenBank/DDBJ whole genome shotgun (WGS) entry which is preliminary data.</text>
</comment>
<evidence type="ECO:0000313" key="2">
    <source>
        <dbReference type="Proteomes" id="UP001434883"/>
    </source>
</evidence>
<dbReference type="EMBL" id="JAHRIN010077920">
    <property type="protein sequence ID" value="MEQ2218954.1"/>
    <property type="molecule type" value="Genomic_DNA"/>
</dbReference>
<gene>
    <name evidence="1" type="ORF">XENOCAPTIV_010540</name>
</gene>
<reference evidence="1 2" key="1">
    <citation type="submission" date="2021-06" db="EMBL/GenBank/DDBJ databases">
        <authorList>
            <person name="Palmer J.M."/>
        </authorList>
    </citation>
    <scope>NUCLEOTIDE SEQUENCE [LARGE SCALE GENOMIC DNA]</scope>
    <source>
        <strain evidence="1 2">XC_2019</strain>
        <tissue evidence="1">Muscle</tissue>
    </source>
</reference>
<proteinExistence type="predicted"/>
<name>A0ABV0SFA1_9TELE</name>
<accession>A0ABV0SFA1</accession>
<keyword evidence="2" id="KW-1185">Reference proteome</keyword>
<evidence type="ECO:0000313" key="1">
    <source>
        <dbReference type="EMBL" id="MEQ2218954.1"/>
    </source>
</evidence>
<sequence length="108" mass="12245">MWLLSKCNLPGLNCNGHDGFLAGESDSGAGTAVVLTTLTSLSGLWQQVHLDLILLLIIKDIFRLLQRHTFKPDFNQNIRFPEIWRVLFRKLQVSDGLLFQHSVKQGED</sequence>
<dbReference type="Proteomes" id="UP001434883">
    <property type="component" value="Unassembled WGS sequence"/>
</dbReference>